<evidence type="ECO:0000256" key="8">
    <source>
        <dbReference type="ARBA" id="ARBA00023125"/>
    </source>
</evidence>
<keyword evidence="17" id="KW-1185">Reference proteome</keyword>
<dbReference type="Gene3D" id="1.10.10.10">
    <property type="entry name" value="Winged helix-like DNA-binding domain superfamily/Winged helix DNA-binding domain"/>
    <property type="match status" value="1"/>
</dbReference>
<gene>
    <name evidence="16" type="ORF">PSYICH_LOCUS821</name>
</gene>
<keyword evidence="3" id="KW-0645">Protease</keyword>
<keyword evidence="6" id="KW-0862">Zinc</keyword>
<accession>A0A9P0CH35</accession>
<organism evidence="16 17">
    <name type="scientific">Psylliodes chrysocephalus</name>
    <dbReference type="NCBI Taxonomy" id="3402493"/>
    <lineage>
        <taxon>Eukaryota</taxon>
        <taxon>Metazoa</taxon>
        <taxon>Ecdysozoa</taxon>
        <taxon>Arthropoda</taxon>
        <taxon>Hexapoda</taxon>
        <taxon>Insecta</taxon>
        <taxon>Pterygota</taxon>
        <taxon>Neoptera</taxon>
        <taxon>Endopterygota</taxon>
        <taxon>Coleoptera</taxon>
        <taxon>Polyphaga</taxon>
        <taxon>Cucujiformia</taxon>
        <taxon>Chrysomeloidea</taxon>
        <taxon>Chrysomelidae</taxon>
        <taxon>Galerucinae</taxon>
        <taxon>Alticini</taxon>
        <taxon>Psylliodes</taxon>
    </lineage>
</organism>
<dbReference type="InterPro" id="IPR037518">
    <property type="entry name" value="MPN"/>
</dbReference>
<evidence type="ECO:0000313" key="17">
    <source>
        <dbReference type="Proteomes" id="UP001153636"/>
    </source>
</evidence>
<evidence type="ECO:0000256" key="2">
    <source>
        <dbReference type="ARBA" id="ARBA00007194"/>
    </source>
</evidence>
<evidence type="ECO:0000256" key="4">
    <source>
        <dbReference type="ARBA" id="ARBA00022723"/>
    </source>
</evidence>
<evidence type="ECO:0000259" key="13">
    <source>
        <dbReference type="PROSITE" id="PS50249"/>
    </source>
</evidence>
<feature type="domain" description="SANT" evidence="15">
    <location>
        <begin position="88"/>
        <end position="139"/>
    </location>
</feature>
<dbReference type="PANTHER" id="PTHR10410">
    <property type="entry name" value="EUKARYOTIC TRANSLATION INITIATION FACTOR 3 -RELATED"/>
    <property type="match status" value="1"/>
</dbReference>
<dbReference type="SMART" id="SM00232">
    <property type="entry name" value="JAB_MPN"/>
    <property type="match status" value="1"/>
</dbReference>
<dbReference type="PROSITE" id="PS51293">
    <property type="entry name" value="SANT"/>
    <property type="match status" value="1"/>
</dbReference>
<feature type="domain" description="SWIRM" evidence="14">
    <location>
        <begin position="387"/>
        <end position="485"/>
    </location>
</feature>
<dbReference type="GO" id="GO:0008237">
    <property type="term" value="F:metallopeptidase activity"/>
    <property type="evidence" value="ECO:0007669"/>
    <property type="project" value="UniProtKB-KW"/>
</dbReference>
<dbReference type="FunFam" id="3.40.140.10:FF:000053">
    <property type="entry name" value="MPN domain-containing protein CG4751"/>
    <property type="match status" value="1"/>
</dbReference>
<dbReference type="SUPFAM" id="SSF46689">
    <property type="entry name" value="Homeodomain-like"/>
    <property type="match status" value="1"/>
</dbReference>
<evidence type="ECO:0000256" key="11">
    <source>
        <dbReference type="ARBA" id="ARBA00061577"/>
    </source>
</evidence>
<evidence type="ECO:0000256" key="7">
    <source>
        <dbReference type="ARBA" id="ARBA00023049"/>
    </source>
</evidence>
<reference evidence="16" key="1">
    <citation type="submission" date="2022-01" db="EMBL/GenBank/DDBJ databases">
        <authorList>
            <person name="King R."/>
        </authorList>
    </citation>
    <scope>NUCLEOTIDE SEQUENCE</scope>
</reference>
<evidence type="ECO:0000256" key="12">
    <source>
        <dbReference type="SAM" id="MobiDB-lite"/>
    </source>
</evidence>
<dbReference type="InterPro" id="IPR050242">
    <property type="entry name" value="JAMM_MPN+_peptidase_M67A"/>
</dbReference>
<keyword evidence="9" id="KW-0539">Nucleus</keyword>
<feature type="domain" description="MPN" evidence="13">
    <location>
        <begin position="585"/>
        <end position="720"/>
    </location>
</feature>
<evidence type="ECO:0000256" key="1">
    <source>
        <dbReference type="ARBA" id="ARBA00004123"/>
    </source>
</evidence>
<feature type="compositionally biased region" description="Basic and acidic residues" evidence="12">
    <location>
        <begin position="197"/>
        <end position="207"/>
    </location>
</feature>
<dbReference type="Proteomes" id="UP001153636">
    <property type="component" value="Chromosome 1"/>
</dbReference>
<dbReference type="PROSITE" id="PS50249">
    <property type="entry name" value="MPN"/>
    <property type="match status" value="1"/>
</dbReference>
<comment type="subcellular location">
    <subcellularLocation>
        <location evidence="1">Nucleus</location>
    </subcellularLocation>
</comment>
<dbReference type="InterPro" id="IPR036388">
    <property type="entry name" value="WH-like_DNA-bd_sf"/>
</dbReference>
<dbReference type="InterPro" id="IPR000555">
    <property type="entry name" value="JAMM/MPN+_dom"/>
</dbReference>
<comment type="similarity">
    <text evidence="11">Belongs to the peptidase M67 family.</text>
</comment>
<dbReference type="EMBL" id="OV651813">
    <property type="protein sequence ID" value="CAH1099775.1"/>
    <property type="molecule type" value="Genomic_DNA"/>
</dbReference>
<dbReference type="GO" id="GO:0006508">
    <property type="term" value="P:proteolysis"/>
    <property type="evidence" value="ECO:0007669"/>
    <property type="project" value="UniProtKB-KW"/>
</dbReference>
<keyword evidence="7" id="KW-0482">Metalloprotease</keyword>
<name>A0A9P0CH35_9CUCU</name>
<proteinExistence type="inferred from homology"/>
<dbReference type="Gene3D" id="3.40.140.10">
    <property type="entry name" value="Cytidine Deaminase, domain 2"/>
    <property type="match status" value="1"/>
</dbReference>
<dbReference type="GO" id="GO:0005634">
    <property type="term" value="C:nucleus"/>
    <property type="evidence" value="ECO:0007669"/>
    <property type="project" value="UniProtKB-SubCell"/>
</dbReference>
<sequence>MADEDEIDILGDFQLDSDSNLYDGGPLISQNSELLNCDYTIHPQWLLDRPSTNPDNWYDTDTFTSLAEKTLPEIDPVVGHLSTENSITDESGWTEKEKNLLERGIEIFGKSNVRLSQFIGSKSAPEVRYYLKNFYLENHSNRKSSECALEGDVLDDAQIPASIEEVIAAVSTGKTTVQLPFNRSRKKSHSNSTSTDPSDRELSRDHSPQTPRRKKLNFENSTRKNVTKSSGLKLKKSPVAGVKFRIKSKLKIPFSYDKVIKQKTVKIINAKSNIDEIKRVEITTGHGLSVPICEGEEIIKLKHTSEDSDTDIDIDVESSDNESQIKKLDSSKSIIDSQSKPNTKLETNVINSHVPTKFSQFEKSVPTLNALDLSGVSDSVLNELMSLEEPKSECKLNEHGITDLEKIVHAEYFSDSSTKTPERYVKVRNHILQGWHSQKPKYLNKTVSRQGLKNCGDVNCFARIHYLLEQIGAINFGCDQVSYERPLLDFLKEKLTTKEKKKQEVIKECKKEFNVPVGRVRNKKKFNHDGEGGYTMSHDENGVIIKHTIINEDPIVKQKQYIKKPTIRLIYCRPFKDEKLQPYTIKIHLSTLLTMDFHAHTCLTEVMGLIAGYWEPQNKTLIITHYEPCLNVASSATHCDMCPISQAKAADSIHAMELDILGWFHSHPTFAPEPSHQDLETQQSVQQWIGQNKPCIGMILSPFSLNGALIASPFRCLIVDRKINFEDQLVPYKFKVDIVEGGFQIGEFLSNLRKVIKCDFGTGEKHRVDFSKPYFHESSITFLEKYITSVRMHLAKLGTLTKPTCESIIKGISLVCNKRSC</sequence>
<feature type="compositionally biased region" description="Polar residues" evidence="12">
    <location>
        <begin position="218"/>
        <end position="230"/>
    </location>
</feature>
<dbReference type="CDD" id="cd00167">
    <property type="entry name" value="SANT"/>
    <property type="match status" value="1"/>
</dbReference>
<evidence type="ECO:0000256" key="5">
    <source>
        <dbReference type="ARBA" id="ARBA00022801"/>
    </source>
</evidence>
<dbReference type="OrthoDB" id="7464992at2759"/>
<dbReference type="Pfam" id="PF04433">
    <property type="entry name" value="SWIRM"/>
    <property type="match status" value="1"/>
</dbReference>
<dbReference type="AlphaFoldDB" id="A0A9P0CH35"/>
<dbReference type="Pfam" id="PF01398">
    <property type="entry name" value="JAB"/>
    <property type="match status" value="1"/>
</dbReference>
<evidence type="ECO:0000256" key="3">
    <source>
        <dbReference type="ARBA" id="ARBA00022670"/>
    </source>
</evidence>
<keyword evidence="4" id="KW-0479">Metal-binding</keyword>
<keyword evidence="5" id="KW-0378">Hydrolase</keyword>
<evidence type="ECO:0000259" key="14">
    <source>
        <dbReference type="PROSITE" id="PS50934"/>
    </source>
</evidence>
<evidence type="ECO:0000256" key="9">
    <source>
        <dbReference type="ARBA" id="ARBA00023242"/>
    </source>
</evidence>
<protein>
    <recommendedName>
        <fullName evidence="10">Myb-like, SWIRM and MPN domain-containing protein 1</fullName>
    </recommendedName>
</protein>
<evidence type="ECO:0000259" key="15">
    <source>
        <dbReference type="PROSITE" id="PS51293"/>
    </source>
</evidence>
<comment type="similarity">
    <text evidence="2">Belongs to the peptidase M67A family. MYSM1 subfamily.</text>
</comment>
<dbReference type="InterPro" id="IPR001005">
    <property type="entry name" value="SANT/Myb"/>
</dbReference>
<feature type="region of interest" description="Disordered" evidence="12">
    <location>
        <begin position="179"/>
        <end position="232"/>
    </location>
</feature>
<dbReference type="GO" id="GO:0046872">
    <property type="term" value="F:metal ion binding"/>
    <property type="evidence" value="ECO:0007669"/>
    <property type="project" value="UniProtKB-KW"/>
</dbReference>
<keyword evidence="8" id="KW-0238">DNA-binding</keyword>
<dbReference type="InterPro" id="IPR017884">
    <property type="entry name" value="SANT_dom"/>
</dbReference>
<dbReference type="InterPro" id="IPR007526">
    <property type="entry name" value="SWIRM"/>
</dbReference>
<dbReference type="SUPFAM" id="SSF102712">
    <property type="entry name" value="JAB1/MPN domain"/>
    <property type="match status" value="1"/>
</dbReference>
<dbReference type="GO" id="GO:0003677">
    <property type="term" value="F:DNA binding"/>
    <property type="evidence" value="ECO:0007669"/>
    <property type="project" value="UniProtKB-KW"/>
</dbReference>
<dbReference type="PROSITE" id="PS50934">
    <property type="entry name" value="SWIRM"/>
    <property type="match status" value="1"/>
</dbReference>
<evidence type="ECO:0000256" key="6">
    <source>
        <dbReference type="ARBA" id="ARBA00022833"/>
    </source>
</evidence>
<dbReference type="InterPro" id="IPR009057">
    <property type="entry name" value="Homeodomain-like_sf"/>
</dbReference>
<evidence type="ECO:0000313" key="16">
    <source>
        <dbReference type="EMBL" id="CAH1099775.1"/>
    </source>
</evidence>
<evidence type="ECO:0000256" key="10">
    <source>
        <dbReference type="ARBA" id="ARBA00032256"/>
    </source>
</evidence>